<organism evidence="2 3">
    <name type="scientific">Periconia digitata</name>
    <dbReference type="NCBI Taxonomy" id="1303443"/>
    <lineage>
        <taxon>Eukaryota</taxon>
        <taxon>Fungi</taxon>
        <taxon>Dikarya</taxon>
        <taxon>Ascomycota</taxon>
        <taxon>Pezizomycotina</taxon>
        <taxon>Dothideomycetes</taxon>
        <taxon>Pleosporomycetidae</taxon>
        <taxon>Pleosporales</taxon>
        <taxon>Massarineae</taxon>
        <taxon>Periconiaceae</taxon>
        <taxon>Periconia</taxon>
    </lineage>
</organism>
<proteinExistence type="predicted"/>
<dbReference type="AlphaFoldDB" id="A0A9W4UFK0"/>
<protein>
    <submittedName>
        <fullName evidence="2">Uncharacterized protein</fullName>
    </submittedName>
</protein>
<accession>A0A9W4UFK0</accession>
<gene>
    <name evidence="2" type="ORF">PDIGIT_LOCUS8157</name>
</gene>
<sequence>MLGAVCLFRPWRCLSSRLFGEQEEISSPDVREQSEMQGGRTDTRRSRNTAWLCIASCVCVNECSQHYLESIDARNQRNRRVSRILTAQVIPQPVWCHQNGWNVQRFPCPFCRPA</sequence>
<feature type="region of interest" description="Disordered" evidence="1">
    <location>
        <begin position="21"/>
        <end position="44"/>
    </location>
</feature>
<evidence type="ECO:0000256" key="1">
    <source>
        <dbReference type="SAM" id="MobiDB-lite"/>
    </source>
</evidence>
<reference evidence="2" key="1">
    <citation type="submission" date="2023-01" db="EMBL/GenBank/DDBJ databases">
        <authorList>
            <person name="Van Ghelder C."/>
            <person name="Rancurel C."/>
        </authorList>
    </citation>
    <scope>NUCLEOTIDE SEQUENCE</scope>
    <source>
        <strain evidence="2">CNCM I-4278</strain>
    </source>
</reference>
<dbReference type="Proteomes" id="UP001152607">
    <property type="component" value="Unassembled WGS sequence"/>
</dbReference>
<keyword evidence="3" id="KW-1185">Reference proteome</keyword>
<comment type="caution">
    <text evidence="2">The sequence shown here is derived from an EMBL/GenBank/DDBJ whole genome shotgun (WGS) entry which is preliminary data.</text>
</comment>
<name>A0A9W4UFK0_9PLEO</name>
<evidence type="ECO:0000313" key="3">
    <source>
        <dbReference type="Proteomes" id="UP001152607"/>
    </source>
</evidence>
<evidence type="ECO:0000313" key="2">
    <source>
        <dbReference type="EMBL" id="CAI6335080.1"/>
    </source>
</evidence>
<dbReference type="EMBL" id="CAOQHR010000005">
    <property type="protein sequence ID" value="CAI6335080.1"/>
    <property type="molecule type" value="Genomic_DNA"/>
</dbReference>